<dbReference type="RefSeq" id="WP_262565243.1">
    <property type="nucleotide sequence ID" value="NZ_JAPFCC010000001.1"/>
</dbReference>
<dbReference type="SUPFAM" id="SSF101756">
    <property type="entry name" value="Hypothetical protein YgiW"/>
    <property type="match status" value="1"/>
</dbReference>
<name>A0ABT3N1I2_9GAMM</name>
<protein>
    <submittedName>
        <fullName evidence="3">NirD/YgiW/YdeI family stress tolerance protein</fullName>
    </submittedName>
</protein>
<evidence type="ECO:0000256" key="2">
    <source>
        <dbReference type="SAM" id="SignalP"/>
    </source>
</evidence>
<accession>A0ABT3N1I2</accession>
<feature type="chain" id="PRO_5046979844" evidence="2">
    <location>
        <begin position="19"/>
        <end position="133"/>
    </location>
</feature>
<dbReference type="Pfam" id="PF04076">
    <property type="entry name" value="BOF"/>
    <property type="match status" value="1"/>
</dbReference>
<keyword evidence="4" id="KW-1185">Reference proteome</keyword>
<dbReference type="Gene3D" id="2.40.50.200">
    <property type="entry name" value="Bacterial OB-fold"/>
    <property type="match status" value="1"/>
</dbReference>
<feature type="signal peptide" evidence="2">
    <location>
        <begin position="1"/>
        <end position="18"/>
    </location>
</feature>
<evidence type="ECO:0000313" key="4">
    <source>
        <dbReference type="Proteomes" id="UP001209854"/>
    </source>
</evidence>
<dbReference type="EMBL" id="JAPFCC010000001">
    <property type="protein sequence ID" value="MCW7555487.1"/>
    <property type="molecule type" value="Genomic_DNA"/>
</dbReference>
<evidence type="ECO:0000313" key="3">
    <source>
        <dbReference type="EMBL" id="MCW7555487.1"/>
    </source>
</evidence>
<organism evidence="3 4">
    <name type="scientific">Endozoicomonas gorgoniicola</name>
    <dbReference type="NCBI Taxonomy" id="1234144"/>
    <lineage>
        <taxon>Bacteria</taxon>
        <taxon>Pseudomonadati</taxon>
        <taxon>Pseudomonadota</taxon>
        <taxon>Gammaproteobacteria</taxon>
        <taxon>Oceanospirillales</taxon>
        <taxon>Endozoicomonadaceae</taxon>
        <taxon>Endozoicomonas</taxon>
    </lineage>
</organism>
<dbReference type="InterPro" id="IPR036700">
    <property type="entry name" value="BOBF_sf"/>
</dbReference>
<evidence type="ECO:0000256" key="1">
    <source>
        <dbReference type="ARBA" id="ARBA00022729"/>
    </source>
</evidence>
<keyword evidence="1 2" id="KW-0732">Signal</keyword>
<comment type="caution">
    <text evidence="3">The sequence shown here is derived from an EMBL/GenBank/DDBJ whole genome shotgun (WGS) entry which is preliminary data.</text>
</comment>
<sequence>MKTLFLSAAGLAFLAAFTTGIKSTEPAAYPDKGADHPVSADAKPDYEVHSIEEVLANPTDQELVKISGEIIKKIKCSTYLFRGKSGDIHIKIDTHAVPELGIPFKEATVIKGTVNHDGEKKPTVEADHIHYVF</sequence>
<proteinExistence type="predicted"/>
<dbReference type="NCBIfam" id="NF033674">
    <property type="entry name" value="stress_OB_fold"/>
    <property type="match status" value="1"/>
</dbReference>
<dbReference type="Proteomes" id="UP001209854">
    <property type="component" value="Unassembled WGS sequence"/>
</dbReference>
<dbReference type="InterPro" id="IPR005220">
    <property type="entry name" value="CarO-like"/>
</dbReference>
<gene>
    <name evidence="3" type="ORF">NX722_23255</name>
</gene>
<reference evidence="3 4" key="1">
    <citation type="submission" date="2022-10" db="EMBL/GenBank/DDBJ databases">
        <title>High-quality genome sequences of two octocoral-associated bacteria, Endozoicomonas euniceicola EF212 and Endozoicomonas gorgoniicola PS125.</title>
        <authorList>
            <person name="Chiou Y.-J."/>
            <person name="Chen Y.-H."/>
        </authorList>
    </citation>
    <scope>NUCLEOTIDE SEQUENCE [LARGE SCALE GENOMIC DNA]</scope>
    <source>
        <strain evidence="3 4">PS125</strain>
    </source>
</reference>